<reference evidence="1" key="1">
    <citation type="journal article" date="2020" name="Nature">
        <title>Giant virus diversity and host interactions through global metagenomics.</title>
        <authorList>
            <person name="Schulz F."/>
            <person name="Roux S."/>
            <person name="Paez-Espino D."/>
            <person name="Jungbluth S."/>
            <person name="Walsh D.A."/>
            <person name="Denef V.J."/>
            <person name="McMahon K.D."/>
            <person name="Konstantinidis K.T."/>
            <person name="Eloe-Fadrosh E.A."/>
            <person name="Kyrpides N.C."/>
            <person name="Woyke T."/>
        </authorList>
    </citation>
    <scope>NUCLEOTIDE SEQUENCE</scope>
    <source>
        <strain evidence="1">GVMAG-M-3300017651-5</strain>
    </source>
</reference>
<accession>A0A6C0BLD2</accession>
<dbReference type="AlphaFoldDB" id="A0A6C0BLD2"/>
<sequence length="46" mass="5258">MLLILSLIQDTLNLTYSIIQYILQSTDILVHSEIIEDLGRGKEEVI</sequence>
<evidence type="ECO:0000313" key="1">
    <source>
        <dbReference type="EMBL" id="QHS92996.1"/>
    </source>
</evidence>
<dbReference type="EMBL" id="MN739194">
    <property type="protein sequence ID" value="QHS92996.1"/>
    <property type="molecule type" value="Genomic_DNA"/>
</dbReference>
<organism evidence="1">
    <name type="scientific">viral metagenome</name>
    <dbReference type="NCBI Taxonomy" id="1070528"/>
    <lineage>
        <taxon>unclassified sequences</taxon>
        <taxon>metagenomes</taxon>
        <taxon>organismal metagenomes</taxon>
    </lineage>
</organism>
<proteinExistence type="predicted"/>
<name>A0A6C0BLD2_9ZZZZ</name>
<protein>
    <submittedName>
        <fullName evidence="1">Uncharacterized protein</fullName>
    </submittedName>
</protein>